<dbReference type="GO" id="GO:0006488">
    <property type="term" value="P:dolichol-linked oligosaccharide biosynthetic process"/>
    <property type="evidence" value="ECO:0007669"/>
    <property type="project" value="UniProtKB-UniRule"/>
</dbReference>
<dbReference type="InterPro" id="IPR001104">
    <property type="entry name" value="3-oxo-5_a-steroid_4-DH_C"/>
</dbReference>
<evidence type="ECO:0000256" key="3">
    <source>
        <dbReference type="ARBA" id="ARBA00022989"/>
    </source>
</evidence>
<comment type="subcellular location">
    <subcellularLocation>
        <location evidence="1">Endomembrane system</location>
        <topology evidence="1">Multi-pass membrane protein</topology>
    </subcellularLocation>
    <subcellularLocation>
        <location evidence="5">Endoplasmic reticulum membrane</location>
    </subcellularLocation>
</comment>
<sequence>MGWDGVQLDAALEALSGVTPAQWCQAFFILAAGGVLAVAAMPRDAKALLVDYGARKAQAAPVVDEIPANKGQHRGWLLPSIAAITSWTQVPHAWFSAFYAVSLAYSVFWLVQYLGDGAVLRFLAASQAAAQAAPSATSGQVALGWLMMFLQAARRVFEHATVVKSSKSTMWVAHWVLGLLFYLFISVAVWVEGSGAILDPADPRHTDDSQSLLKMAVALPAFLFAWVNQYRCHKHLAGLKKYSLPEGGMFRHFICPHYTCECLLYLSMGVATAPRGAWCNRTLLCALAFVTVNLGVTASGTRKWYAQKFGIGPVAGKWNMIPFVF</sequence>
<dbReference type="PANTHER" id="PTHR14624:SF0">
    <property type="entry name" value="POLYPRENOL REDUCTASE"/>
    <property type="match status" value="1"/>
</dbReference>
<proteinExistence type="inferred from homology"/>
<keyword evidence="3 5" id="KW-1133">Transmembrane helix</keyword>
<comment type="pathway">
    <text evidence="5">Protein modification; protein glycosylation.</text>
</comment>
<dbReference type="GO" id="GO:0160198">
    <property type="term" value="F:polyprenal reductase activity"/>
    <property type="evidence" value="ECO:0007669"/>
    <property type="project" value="UniProtKB-EC"/>
</dbReference>
<evidence type="ECO:0000313" key="8">
    <source>
        <dbReference type="Proteomes" id="UP001303889"/>
    </source>
</evidence>
<keyword evidence="4 5" id="KW-0472">Membrane</keyword>
<dbReference type="EC" id="1.3.1.94" evidence="5"/>
<evidence type="ECO:0000256" key="1">
    <source>
        <dbReference type="ARBA" id="ARBA00004127"/>
    </source>
</evidence>
<feature type="transmembrane region" description="Helical" evidence="5">
    <location>
        <begin position="20"/>
        <end position="40"/>
    </location>
</feature>
<dbReference type="InterPro" id="IPR039698">
    <property type="entry name" value="Dfg10/SRD5A3"/>
</dbReference>
<comment type="function">
    <text evidence="5">Plays a key role in early steps of protein N-linked glycosylation by being involved in the conversion of polyprenol into dolichol. Acts as a polyprenal reductase that mediates the reduction of polyprenal into dolichal in a NADP-dependent mechanism. Dolichols are required for the synthesis of dolichol-linked monosaccharides and the oligosaccharide precursor used for N-glycosylation.</text>
</comment>
<keyword evidence="5" id="KW-0560">Oxidoreductase</keyword>
<evidence type="ECO:0000259" key="6">
    <source>
        <dbReference type="Pfam" id="PF02544"/>
    </source>
</evidence>
<comment type="catalytic activity">
    <reaction evidence="5">
        <text>a di-trans,poly-cis-dolichal + NADP(+) = a di-trans,poly-cis-polyprenal + NADPH + H(+)</text>
        <dbReference type="Rhea" id="RHEA:80727"/>
        <dbReference type="Rhea" id="RHEA-COMP:19536"/>
        <dbReference type="Rhea" id="RHEA-COMP:19537"/>
        <dbReference type="ChEBI" id="CHEBI:15378"/>
        <dbReference type="ChEBI" id="CHEBI:57783"/>
        <dbReference type="ChEBI" id="CHEBI:58349"/>
        <dbReference type="ChEBI" id="CHEBI:231623"/>
        <dbReference type="ChEBI" id="CHEBI:231637"/>
        <dbReference type="EC" id="1.3.1.94"/>
    </reaction>
    <physiologicalReaction direction="right-to-left" evidence="5">
        <dbReference type="Rhea" id="RHEA:80729"/>
    </physiologicalReaction>
</comment>
<keyword evidence="5" id="KW-0256">Endoplasmic reticulum</keyword>
<comment type="caution">
    <text evidence="7">The sequence shown here is derived from an EMBL/GenBank/DDBJ whole genome shotgun (WGS) entry which is preliminary data.</text>
</comment>
<accession>A0AAN6MHX5</accession>
<feature type="transmembrane region" description="Helical" evidence="5">
    <location>
        <begin position="211"/>
        <end position="227"/>
    </location>
</feature>
<keyword evidence="5" id="KW-0521">NADP</keyword>
<feature type="transmembrane region" description="Helical" evidence="5">
    <location>
        <begin position="171"/>
        <end position="191"/>
    </location>
</feature>
<dbReference type="Proteomes" id="UP001303889">
    <property type="component" value="Unassembled WGS sequence"/>
</dbReference>
<dbReference type="Pfam" id="PF02544">
    <property type="entry name" value="Steroid_dh"/>
    <property type="match status" value="1"/>
</dbReference>
<dbReference type="GO" id="GO:0003865">
    <property type="term" value="F:3-oxo-5-alpha-steroid 4-dehydrogenase activity"/>
    <property type="evidence" value="ECO:0007669"/>
    <property type="project" value="TreeGrafter"/>
</dbReference>
<feature type="transmembrane region" description="Helical" evidence="5">
    <location>
        <begin position="93"/>
        <end position="111"/>
    </location>
</feature>
<reference evidence="7" key="1">
    <citation type="journal article" date="2023" name="Mol. Phylogenet. Evol.">
        <title>Genome-scale phylogeny and comparative genomics of the fungal order Sordariales.</title>
        <authorList>
            <person name="Hensen N."/>
            <person name="Bonometti L."/>
            <person name="Westerberg I."/>
            <person name="Brannstrom I.O."/>
            <person name="Guillou S."/>
            <person name="Cros-Aarteil S."/>
            <person name="Calhoun S."/>
            <person name="Haridas S."/>
            <person name="Kuo A."/>
            <person name="Mondo S."/>
            <person name="Pangilinan J."/>
            <person name="Riley R."/>
            <person name="LaButti K."/>
            <person name="Andreopoulos B."/>
            <person name="Lipzen A."/>
            <person name="Chen C."/>
            <person name="Yan M."/>
            <person name="Daum C."/>
            <person name="Ng V."/>
            <person name="Clum A."/>
            <person name="Steindorff A."/>
            <person name="Ohm R.A."/>
            <person name="Martin F."/>
            <person name="Silar P."/>
            <person name="Natvig D.O."/>
            <person name="Lalanne C."/>
            <person name="Gautier V."/>
            <person name="Ament-Velasquez S.L."/>
            <person name="Kruys A."/>
            <person name="Hutchinson M.I."/>
            <person name="Powell A.J."/>
            <person name="Barry K."/>
            <person name="Miller A.N."/>
            <person name="Grigoriev I.V."/>
            <person name="Debuchy R."/>
            <person name="Gladieux P."/>
            <person name="Hiltunen Thoren M."/>
            <person name="Johannesson H."/>
        </authorList>
    </citation>
    <scope>NUCLEOTIDE SEQUENCE</scope>
    <source>
        <strain evidence="7">CBS 103.79</strain>
    </source>
</reference>
<evidence type="ECO:0000256" key="5">
    <source>
        <dbReference type="RuleBase" id="RU367081"/>
    </source>
</evidence>
<name>A0AAN6MHX5_9PEZI</name>
<comment type="similarity">
    <text evidence="5">Belongs to the steroid 5-alpha reductase family. Polyprenal reductase subfamily.</text>
</comment>
<evidence type="ECO:0000313" key="7">
    <source>
        <dbReference type="EMBL" id="KAK3900491.1"/>
    </source>
</evidence>
<feature type="transmembrane region" description="Helical" evidence="5">
    <location>
        <begin position="131"/>
        <end position="150"/>
    </location>
</feature>
<organism evidence="7 8">
    <name type="scientific">Staphylotrichum tortipilum</name>
    <dbReference type="NCBI Taxonomy" id="2831512"/>
    <lineage>
        <taxon>Eukaryota</taxon>
        <taxon>Fungi</taxon>
        <taxon>Dikarya</taxon>
        <taxon>Ascomycota</taxon>
        <taxon>Pezizomycotina</taxon>
        <taxon>Sordariomycetes</taxon>
        <taxon>Sordariomycetidae</taxon>
        <taxon>Sordariales</taxon>
        <taxon>Chaetomiaceae</taxon>
        <taxon>Staphylotrichum</taxon>
    </lineage>
</organism>
<evidence type="ECO:0000256" key="2">
    <source>
        <dbReference type="ARBA" id="ARBA00022692"/>
    </source>
</evidence>
<dbReference type="AlphaFoldDB" id="A0AAN6MHX5"/>
<dbReference type="GO" id="GO:0016095">
    <property type="term" value="P:polyprenol catabolic process"/>
    <property type="evidence" value="ECO:0007669"/>
    <property type="project" value="UniProtKB-UniRule"/>
</dbReference>
<dbReference type="PANTHER" id="PTHR14624">
    <property type="entry name" value="DFG10 PROTEIN"/>
    <property type="match status" value="1"/>
</dbReference>
<dbReference type="EMBL" id="MU855666">
    <property type="protein sequence ID" value="KAK3900491.1"/>
    <property type="molecule type" value="Genomic_DNA"/>
</dbReference>
<evidence type="ECO:0000256" key="4">
    <source>
        <dbReference type="ARBA" id="ARBA00023136"/>
    </source>
</evidence>
<dbReference type="GO" id="GO:0005789">
    <property type="term" value="C:endoplasmic reticulum membrane"/>
    <property type="evidence" value="ECO:0007669"/>
    <property type="project" value="UniProtKB-SubCell"/>
</dbReference>
<keyword evidence="2 5" id="KW-0812">Transmembrane</keyword>
<dbReference type="GO" id="GO:0102389">
    <property type="term" value="F:polyprenol reductase activity"/>
    <property type="evidence" value="ECO:0007669"/>
    <property type="project" value="UniProtKB-UniRule"/>
</dbReference>
<feature type="domain" description="3-oxo-5-alpha-steroid 4-dehydrogenase C-terminal" evidence="6">
    <location>
        <begin position="213"/>
        <end position="325"/>
    </location>
</feature>
<reference evidence="7" key="2">
    <citation type="submission" date="2023-05" db="EMBL/GenBank/DDBJ databases">
        <authorList>
            <consortium name="Lawrence Berkeley National Laboratory"/>
            <person name="Steindorff A."/>
            <person name="Hensen N."/>
            <person name="Bonometti L."/>
            <person name="Westerberg I."/>
            <person name="Brannstrom I.O."/>
            <person name="Guillou S."/>
            <person name="Cros-Aarteil S."/>
            <person name="Calhoun S."/>
            <person name="Haridas S."/>
            <person name="Kuo A."/>
            <person name="Mondo S."/>
            <person name="Pangilinan J."/>
            <person name="Riley R."/>
            <person name="Labutti K."/>
            <person name="Andreopoulos B."/>
            <person name="Lipzen A."/>
            <person name="Chen C."/>
            <person name="Yanf M."/>
            <person name="Daum C."/>
            <person name="Ng V."/>
            <person name="Clum A."/>
            <person name="Ohm R."/>
            <person name="Martin F."/>
            <person name="Silar P."/>
            <person name="Natvig D."/>
            <person name="Lalanne C."/>
            <person name="Gautier V."/>
            <person name="Ament-Velasquez S.L."/>
            <person name="Kruys A."/>
            <person name="Hutchinson M.I."/>
            <person name="Powell A.J."/>
            <person name="Barry K."/>
            <person name="Miller A.N."/>
            <person name="Grigoriev I.V."/>
            <person name="Debuchy R."/>
            <person name="Gladieux P."/>
            <person name="Thoren M.H."/>
            <person name="Johannesson H."/>
        </authorList>
    </citation>
    <scope>NUCLEOTIDE SEQUENCE</scope>
    <source>
        <strain evidence="7">CBS 103.79</strain>
    </source>
</reference>
<dbReference type="PROSITE" id="PS50244">
    <property type="entry name" value="S5A_REDUCTASE"/>
    <property type="match status" value="1"/>
</dbReference>
<keyword evidence="8" id="KW-1185">Reference proteome</keyword>
<protein>
    <recommendedName>
        <fullName evidence="5">Polyprenal reductase</fullName>
        <ecNumber evidence="5">1.3.1.94</ecNumber>
    </recommendedName>
</protein>
<gene>
    <name evidence="7" type="ORF">C8A05DRAFT_45676</name>
</gene>